<dbReference type="EMBL" id="NSFD01000064">
    <property type="protein sequence ID" value="PBA23530.1"/>
    <property type="molecule type" value="Genomic_DNA"/>
</dbReference>
<accession>A0A2A2ZAZ4</accession>
<sequence>MMTAVSGAPGDSARDIGRGLVGQARDRLLLALGDLATAQAMIAERSDPPGLVATETIAGLASAIRDKDEFVSSMLNEYGDIAEDNQARFDDRMVDYRERISEAAEGVIEALYGSLEAAAVGSQGSQDNRTVEPVTLPEGPGEATVPEMIYLVDLAARWGWRLAGDDLGELQWTRGANRVVAKFAARSQRPRYAGLINYTDYDGTGAQLGTAVWRGVGGGGDSADAATALRRWFTLPVRALNSPTQW</sequence>
<organism evidence="1 2">
    <name type="scientific">Mycobacterium avium</name>
    <dbReference type="NCBI Taxonomy" id="1764"/>
    <lineage>
        <taxon>Bacteria</taxon>
        <taxon>Bacillati</taxon>
        <taxon>Actinomycetota</taxon>
        <taxon>Actinomycetes</taxon>
        <taxon>Mycobacteriales</taxon>
        <taxon>Mycobacteriaceae</taxon>
        <taxon>Mycobacterium</taxon>
        <taxon>Mycobacterium avium complex (MAC)</taxon>
    </lineage>
</organism>
<evidence type="ECO:0000313" key="1">
    <source>
        <dbReference type="EMBL" id="PBA23530.1"/>
    </source>
</evidence>
<protein>
    <submittedName>
        <fullName evidence="1">Uncharacterized protein</fullName>
    </submittedName>
</protein>
<evidence type="ECO:0000313" key="2">
    <source>
        <dbReference type="Proteomes" id="UP000217768"/>
    </source>
</evidence>
<name>A0A2A2ZAZ4_MYCAV</name>
<proteinExistence type="predicted"/>
<reference evidence="1 2" key="1">
    <citation type="submission" date="2017-08" db="EMBL/GenBank/DDBJ databases">
        <title>Phylogenetic analysis of Mycobacterium avium complex whole genomes.</title>
        <authorList>
            <person name="Caverly L.J."/>
            <person name="Spilker T."/>
            <person name="Lipuma J."/>
        </authorList>
    </citation>
    <scope>NUCLEOTIDE SEQUENCE [LARGE SCALE GENOMIC DNA]</scope>
    <source>
        <strain evidence="1 2">FLAC0165</strain>
    </source>
</reference>
<dbReference type="Proteomes" id="UP000217768">
    <property type="component" value="Unassembled WGS sequence"/>
</dbReference>
<dbReference type="AlphaFoldDB" id="A0A2A2ZAZ4"/>
<gene>
    <name evidence="1" type="ORF">CKJ66_28100</name>
</gene>
<comment type="caution">
    <text evidence="1">The sequence shown here is derived from an EMBL/GenBank/DDBJ whole genome shotgun (WGS) entry which is preliminary data.</text>
</comment>